<accession>A0A0A8Y5G9</accession>
<evidence type="ECO:0000313" key="1">
    <source>
        <dbReference type="EMBL" id="JAD21214.1"/>
    </source>
</evidence>
<sequence length="38" mass="4513">MLHRHQSVRHRKLLTQALVQLKGIQSFPADFQNWPMSL</sequence>
<proteinExistence type="predicted"/>
<dbReference type="EMBL" id="GBRH01276681">
    <property type="protein sequence ID" value="JAD21214.1"/>
    <property type="molecule type" value="Transcribed_RNA"/>
</dbReference>
<name>A0A0A8Y5G9_ARUDO</name>
<dbReference type="AlphaFoldDB" id="A0A0A8Y5G9"/>
<organism evidence="1">
    <name type="scientific">Arundo donax</name>
    <name type="common">Giant reed</name>
    <name type="synonym">Donax arundinaceus</name>
    <dbReference type="NCBI Taxonomy" id="35708"/>
    <lineage>
        <taxon>Eukaryota</taxon>
        <taxon>Viridiplantae</taxon>
        <taxon>Streptophyta</taxon>
        <taxon>Embryophyta</taxon>
        <taxon>Tracheophyta</taxon>
        <taxon>Spermatophyta</taxon>
        <taxon>Magnoliopsida</taxon>
        <taxon>Liliopsida</taxon>
        <taxon>Poales</taxon>
        <taxon>Poaceae</taxon>
        <taxon>PACMAD clade</taxon>
        <taxon>Arundinoideae</taxon>
        <taxon>Arundineae</taxon>
        <taxon>Arundo</taxon>
    </lineage>
</organism>
<reference evidence="1" key="2">
    <citation type="journal article" date="2015" name="Data Brief">
        <title>Shoot transcriptome of the giant reed, Arundo donax.</title>
        <authorList>
            <person name="Barrero R.A."/>
            <person name="Guerrero F.D."/>
            <person name="Moolhuijzen P."/>
            <person name="Goolsby J.A."/>
            <person name="Tidwell J."/>
            <person name="Bellgard S.E."/>
            <person name="Bellgard M.I."/>
        </authorList>
    </citation>
    <scope>NUCLEOTIDE SEQUENCE</scope>
    <source>
        <tissue evidence="1">Shoot tissue taken approximately 20 cm above the soil surface</tissue>
    </source>
</reference>
<protein>
    <submittedName>
        <fullName evidence="1">Uncharacterized protein</fullName>
    </submittedName>
</protein>
<reference evidence="1" key="1">
    <citation type="submission" date="2014-09" db="EMBL/GenBank/DDBJ databases">
        <authorList>
            <person name="Magalhaes I.L.F."/>
            <person name="Oliveira U."/>
            <person name="Santos F.R."/>
            <person name="Vidigal T.H.D.A."/>
            <person name="Brescovit A.D."/>
            <person name="Santos A.J."/>
        </authorList>
    </citation>
    <scope>NUCLEOTIDE SEQUENCE</scope>
    <source>
        <tissue evidence="1">Shoot tissue taken approximately 20 cm above the soil surface</tissue>
    </source>
</reference>